<dbReference type="Proteomes" id="UP000019140">
    <property type="component" value="Unassembled WGS sequence"/>
</dbReference>
<comment type="caution">
    <text evidence="4">The sequence shown here is derived from an EMBL/GenBank/DDBJ whole genome shotgun (WGS) entry which is preliminary data.</text>
</comment>
<keyword evidence="5" id="KW-1185">Reference proteome</keyword>
<dbReference type="PANTHER" id="PTHR43877">
    <property type="entry name" value="AMINOALKYLPHOSPHONATE N-ACETYLTRANSFERASE-RELATED-RELATED"/>
    <property type="match status" value="1"/>
</dbReference>
<accession>W4M9J9</accession>
<evidence type="ECO:0000313" key="5">
    <source>
        <dbReference type="Proteomes" id="UP000019140"/>
    </source>
</evidence>
<evidence type="ECO:0000259" key="3">
    <source>
        <dbReference type="PROSITE" id="PS51186"/>
    </source>
</evidence>
<organism evidence="4 5">
    <name type="scientific">Candidatus Entotheonella gemina</name>
    <dbReference type="NCBI Taxonomy" id="1429439"/>
    <lineage>
        <taxon>Bacteria</taxon>
        <taxon>Pseudomonadati</taxon>
        <taxon>Nitrospinota/Tectimicrobiota group</taxon>
        <taxon>Candidatus Tectimicrobiota</taxon>
        <taxon>Candidatus Entotheonellia</taxon>
        <taxon>Candidatus Entotheonellales</taxon>
        <taxon>Candidatus Entotheonellaceae</taxon>
        <taxon>Candidatus Entotheonella</taxon>
    </lineage>
</organism>
<dbReference type="InterPro" id="IPR000182">
    <property type="entry name" value="GNAT_dom"/>
</dbReference>
<sequence length="146" mass="16410">MINRDDLVVECEPAVADIEFLDDRLYDYNVEQTGYRDGKRLAIFVRDAQQAIRAGLDGWTWGGSGEIRSLWVDTTLRGQGVGAKLMQAAEREARARGCTQLMLGSFSFQSPGFYQALGYEVLAVLDDYPRGHQLYMLYKRLTSSAS</sequence>
<keyword evidence="2" id="KW-0012">Acyltransferase</keyword>
<dbReference type="CDD" id="cd04301">
    <property type="entry name" value="NAT_SF"/>
    <property type="match status" value="1"/>
</dbReference>
<dbReference type="AlphaFoldDB" id="W4M9J9"/>
<dbReference type="EMBL" id="AZHX01000538">
    <property type="protein sequence ID" value="ETX07059.1"/>
    <property type="molecule type" value="Genomic_DNA"/>
</dbReference>
<evidence type="ECO:0000256" key="2">
    <source>
        <dbReference type="ARBA" id="ARBA00023315"/>
    </source>
</evidence>
<name>W4M9J9_9BACT</name>
<protein>
    <recommendedName>
        <fullName evidence="3">N-acetyltransferase domain-containing protein</fullName>
    </recommendedName>
</protein>
<keyword evidence="1" id="KW-0808">Transferase</keyword>
<dbReference type="PANTHER" id="PTHR43877:SF2">
    <property type="entry name" value="AMINOALKYLPHOSPHONATE N-ACETYLTRANSFERASE-RELATED"/>
    <property type="match status" value="1"/>
</dbReference>
<proteinExistence type="predicted"/>
<dbReference type="InterPro" id="IPR016181">
    <property type="entry name" value="Acyl_CoA_acyltransferase"/>
</dbReference>
<dbReference type="Pfam" id="PF00583">
    <property type="entry name" value="Acetyltransf_1"/>
    <property type="match status" value="1"/>
</dbReference>
<evidence type="ECO:0000256" key="1">
    <source>
        <dbReference type="ARBA" id="ARBA00022679"/>
    </source>
</evidence>
<dbReference type="InterPro" id="IPR050832">
    <property type="entry name" value="Bact_Acetyltransf"/>
</dbReference>
<dbReference type="SUPFAM" id="SSF55729">
    <property type="entry name" value="Acyl-CoA N-acyltransferases (Nat)"/>
    <property type="match status" value="1"/>
</dbReference>
<dbReference type="HOGENOM" id="CLU_115862_2_0_7"/>
<feature type="domain" description="N-acetyltransferase" evidence="3">
    <location>
        <begin position="2"/>
        <end position="141"/>
    </location>
</feature>
<evidence type="ECO:0000313" key="4">
    <source>
        <dbReference type="EMBL" id="ETX07059.1"/>
    </source>
</evidence>
<gene>
    <name evidence="4" type="ORF">ETSY2_13415</name>
</gene>
<reference evidence="4 5" key="1">
    <citation type="journal article" date="2014" name="Nature">
        <title>An environmental bacterial taxon with a large and distinct metabolic repertoire.</title>
        <authorList>
            <person name="Wilson M.C."/>
            <person name="Mori T."/>
            <person name="Ruckert C."/>
            <person name="Uria A.R."/>
            <person name="Helf M.J."/>
            <person name="Takada K."/>
            <person name="Gernert C."/>
            <person name="Steffens U.A."/>
            <person name="Heycke N."/>
            <person name="Schmitt S."/>
            <person name="Rinke C."/>
            <person name="Helfrich E.J."/>
            <person name="Brachmann A.O."/>
            <person name="Gurgui C."/>
            <person name="Wakimoto T."/>
            <person name="Kracht M."/>
            <person name="Crusemann M."/>
            <person name="Hentschel U."/>
            <person name="Abe I."/>
            <person name="Matsunaga S."/>
            <person name="Kalinowski J."/>
            <person name="Takeyama H."/>
            <person name="Piel J."/>
        </authorList>
    </citation>
    <scope>NUCLEOTIDE SEQUENCE [LARGE SCALE GENOMIC DNA]</scope>
    <source>
        <strain evidence="5">TSY2</strain>
    </source>
</reference>
<dbReference type="PROSITE" id="PS51186">
    <property type="entry name" value="GNAT"/>
    <property type="match status" value="1"/>
</dbReference>
<dbReference type="GO" id="GO:0016747">
    <property type="term" value="F:acyltransferase activity, transferring groups other than amino-acyl groups"/>
    <property type="evidence" value="ECO:0007669"/>
    <property type="project" value="InterPro"/>
</dbReference>
<dbReference type="Gene3D" id="3.40.630.30">
    <property type="match status" value="1"/>
</dbReference>